<feature type="domain" description="Alcohol dehydrogenase iron-type/glycerol dehydrogenase GldA" evidence="2">
    <location>
        <begin position="10"/>
        <end position="177"/>
    </location>
</feature>
<dbReference type="EC" id="1.1.1.-" evidence="4"/>
<accession>A0ABV1FFB3</accession>
<protein>
    <submittedName>
        <fullName evidence="4">Iron-containing alcohol dehydrogenase</fullName>
        <ecNumber evidence="4">1.1.1.-</ecNumber>
    </submittedName>
</protein>
<sequence>MNNFYDSQKTNVIFGKDTHKTVGEEIKKYGNRCLIVHDGGSYLTKILEDVRASLDASGISYYELGDVKPNPRLSYCKECIEKVHQDPVDFILAVGGGSVMDTAKFIAVQANMKESLFVNRDIFTPDPVIPHGVISTLGGTGSEQSLCAMVVDDSLEVPEKVGLYNLGFFFDFAIINPEFAYTLPPKMMACGAMDIMSHCWEVYFAPINGNEIMEGYFEAIVKAVLKEGLVAKEEPTNYDARANLNLAAIMAMSNTKPAAGEMGDWVCHHMENPITVTFKRTHGEILSIITDAWVKYAWKSNPAKFVRWAVNCMGARLYDNQEDTVMEGLRNLEDWQKRMGLPTRLSDIGIKAEDCKICAENAMKISGTGKAGAYSGYDVDMVMEVYKLAE</sequence>
<dbReference type="PANTHER" id="PTHR43633:SF1">
    <property type="entry name" value="ALCOHOL DEHYDROGENASE YQHD"/>
    <property type="match status" value="1"/>
</dbReference>
<dbReference type="SUPFAM" id="SSF56796">
    <property type="entry name" value="Dehydroquinate synthase-like"/>
    <property type="match status" value="1"/>
</dbReference>
<dbReference type="Pfam" id="PF25137">
    <property type="entry name" value="ADH_Fe_C"/>
    <property type="match status" value="1"/>
</dbReference>
<keyword evidence="1 4" id="KW-0560">Oxidoreductase</keyword>
<evidence type="ECO:0000313" key="4">
    <source>
        <dbReference type="EMBL" id="MEQ2472074.1"/>
    </source>
</evidence>
<evidence type="ECO:0000259" key="3">
    <source>
        <dbReference type="Pfam" id="PF25137"/>
    </source>
</evidence>
<evidence type="ECO:0000259" key="2">
    <source>
        <dbReference type="Pfam" id="PF00465"/>
    </source>
</evidence>
<proteinExistence type="predicted"/>
<name>A0ABV1FFB3_9FIRM</name>
<dbReference type="PANTHER" id="PTHR43633">
    <property type="entry name" value="ALCOHOL DEHYDROGENASE YQHD"/>
    <property type="match status" value="1"/>
</dbReference>
<dbReference type="InterPro" id="IPR001670">
    <property type="entry name" value="ADH_Fe/GldA"/>
</dbReference>
<keyword evidence="5" id="KW-1185">Reference proteome</keyword>
<dbReference type="InterPro" id="IPR044731">
    <property type="entry name" value="BDH-like"/>
</dbReference>
<evidence type="ECO:0000313" key="5">
    <source>
        <dbReference type="Proteomes" id="UP001438008"/>
    </source>
</evidence>
<feature type="domain" description="Fe-containing alcohol dehydrogenase-like C-terminal" evidence="3">
    <location>
        <begin position="189"/>
        <end position="387"/>
    </location>
</feature>
<organism evidence="4 5">
    <name type="scientific">Laedolimicola intestinihominis</name>
    <dbReference type="NCBI Taxonomy" id="3133166"/>
    <lineage>
        <taxon>Bacteria</taxon>
        <taxon>Bacillati</taxon>
        <taxon>Bacillota</taxon>
        <taxon>Clostridia</taxon>
        <taxon>Lachnospirales</taxon>
        <taxon>Lachnospiraceae</taxon>
        <taxon>Laedolimicola</taxon>
    </lineage>
</organism>
<comment type="caution">
    <text evidence="4">The sequence shown here is derived from an EMBL/GenBank/DDBJ whole genome shotgun (WGS) entry which is preliminary data.</text>
</comment>
<dbReference type="Proteomes" id="UP001438008">
    <property type="component" value="Unassembled WGS sequence"/>
</dbReference>
<dbReference type="CDD" id="cd08187">
    <property type="entry name" value="BDH"/>
    <property type="match status" value="1"/>
</dbReference>
<dbReference type="Pfam" id="PF00465">
    <property type="entry name" value="Fe-ADH"/>
    <property type="match status" value="1"/>
</dbReference>
<reference evidence="4 5" key="1">
    <citation type="submission" date="2024-03" db="EMBL/GenBank/DDBJ databases">
        <title>Human intestinal bacterial collection.</title>
        <authorList>
            <person name="Pauvert C."/>
            <person name="Hitch T.C.A."/>
            <person name="Clavel T."/>
        </authorList>
    </citation>
    <scope>NUCLEOTIDE SEQUENCE [LARGE SCALE GENOMIC DNA]</scope>
    <source>
        <strain evidence="4 5">CLA-AA-H132</strain>
    </source>
</reference>
<dbReference type="EMBL" id="JBBMFE010000004">
    <property type="protein sequence ID" value="MEQ2472074.1"/>
    <property type="molecule type" value="Genomic_DNA"/>
</dbReference>
<evidence type="ECO:0000256" key="1">
    <source>
        <dbReference type="ARBA" id="ARBA00023002"/>
    </source>
</evidence>
<dbReference type="Gene3D" id="3.40.50.1970">
    <property type="match status" value="1"/>
</dbReference>
<dbReference type="RefSeq" id="WP_349164193.1">
    <property type="nucleotide sequence ID" value="NZ_JBBMFE010000004.1"/>
</dbReference>
<dbReference type="InterPro" id="IPR056798">
    <property type="entry name" value="ADH_Fe_C"/>
</dbReference>
<dbReference type="Gene3D" id="1.20.1090.10">
    <property type="entry name" value="Dehydroquinate synthase-like - alpha domain"/>
    <property type="match status" value="1"/>
</dbReference>
<dbReference type="GO" id="GO:0016491">
    <property type="term" value="F:oxidoreductase activity"/>
    <property type="evidence" value="ECO:0007669"/>
    <property type="project" value="UniProtKB-KW"/>
</dbReference>
<gene>
    <name evidence="4" type="ORF">WMO29_06165</name>
</gene>